<dbReference type="Pfam" id="PF13432">
    <property type="entry name" value="TPR_16"/>
    <property type="match status" value="1"/>
</dbReference>
<dbReference type="SUPFAM" id="SSF48452">
    <property type="entry name" value="TPR-like"/>
    <property type="match status" value="1"/>
</dbReference>
<keyword evidence="2" id="KW-0802">TPR repeat</keyword>
<protein>
    <submittedName>
        <fullName evidence="3">Tetratricopeptide repeat protein</fullName>
    </submittedName>
</protein>
<gene>
    <name evidence="3" type="ORF">FSZ31_08910</name>
</gene>
<dbReference type="PANTHER" id="PTHR12788:SF10">
    <property type="entry name" value="PROTEIN-TYROSINE SULFOTRANSFERASE"/>
    <property type="match status" value="1"/>
</dbReference>
<dbReference type="GO" id="GO:0008476">
    <property type="term" value="F:protein-tyrosine sulfotransferase activity"/>
    <property type="evidence" value="ECO:0007669"/>
    <property type="project" value="InterPro"/>
</dbReference>
<keyword evidence="1" id="KW-0808">Transferase</keyword>
<reference evidence="3 4" key="1">
    <citation type="submission" date="2019-08" db="EMBL/GenBank/DDBJ databases">
        <title>Sphingorhabdus soil sp. nov., isolated from arctic soil.</title>
        <authorList>
            <person name="Liu Y."/>
        </authorList>
    </citation>
    <scope>NUCLEOTIDE SEQUENCE [LARGE SCALE GENOMIC DNA]</scope>
    <source>
        <strain evidence="3 4">D-2Q-5-6</strain>
    </source>
</reference>
<keyword evidence="4" id="KW-1185">Reference proteome</keyword>
<dbReference type="InterPro" id="IPR027417">
    <property type="entry name" value="P-loop_NTPase"/>
</dbReference>
<dbReference type="PANTHER" id="PTHR12788">
    <property type="entry name" value="PROTEIN-TYROSINE SULFOTRANSFERASE 2"/>
    <property type="match status" value="1"/>
</dbReference>
<feature type="repeat" description="TPR" evidence="2">
    <location>
        <begin position="108"/>
        <end position="141"/>
    </location>
</feature>
<comment type="caution">
    <text evidence="3">The sequence shown here is derived from an EMBL/GenBank/DDBJ whole genome shotgun (WGS) entry which is preliminary data.</text>
</comment>
<dbReference type="Gene3D" id="1.25.40.10">
    <property type="entry name" value="Tetratricopeptide repeat domain"/>
    <property type="match status" value="1"/>
</dbReference>
<organism evidence="3 4">
    <name type="scientific">Flavisphingopyxis soli</name>
    <dbReference type="NCBI Taxonomy" id="2601267"/>
    <lineage>
        <taxon>Bacteria</taxon>
        <taxon>Pseudomonadati</taxon>
        <taxon>Pseudomonadota</taxon>
        <taxon>Alphaproteobacteria</taxon>
        <taxon>Sphingomonadales</taxon>
        <taxon>Sphingopyxidaceae</taxon>
        <taxon>Flavisphingopyxis</taxon>
    </lineage>
</organism>
<evidence type="ECO:0000313" key="4">
    <source>
        <dbReference type="Proteomes" id="UP000321129"/>
    </source>
</evidence>
<dbReference type="Proteomes" id="UP000321129">
    <property type="component" value="Unassembled WGS sequence"/>
</dbReference>
<sequence length="537" mass="61700">MNQTGLDREMRDAFHAFSRNDFRRAESIARHRIMQNDDDADARTLLGLLAARLGIDEDAERLLKEALERDPDHKTARLGLADCYWRQGEFARALESNAVLLAQNPEDFMVVQALGQMYAQSGDYDRAETLYADFTKRRPDNARGWLSYAHLLKTIGATDKAIVAYRRSISLSPTSGDAHWSLANLKTFRFSSDEIQAMANLIEAGKLHANDHIQICFALGKAYEDQQDYAKSFDFYQTGNALEKRRSNFDRDSFSAEIETFRTGFDTAFFQKRAGWGSQSRAPIFIVGMPRAGSTLLEQILSSHSTIEGTSELPYIPALIQKVMARDWKVPQRTIDAISTLNQSEVEALAEEYLERSSRHRKTDRLYFIDKLPNNWADIGFIRLLFPNARIIDARRNPMASGFSNFKQKFARGQGFSYNLKDLGRYYFEYVRLTEHFTRMFPHAILRVHHEDVVADLKCQVDRMLSFLDLPFEQACVEFWTNDRAVRTASSEQVRQPINTSGLDQWRNYAPWLSDLRIELGDVFDAYPDPPEFPPDQ</sequence>
<dbReference type="PROSITE" id="PS50005">
    <property type="entry name" value="TPR"/>
    <property type="match status" value="3"/>
</dbReference>
<dbReference type="SUPFAM" id="SSF52540">
    <property type="entry name" value="P-loop containing nucleoside triphosphate hydrolases"/>
    <property type="match status" value="1"/>
</dbReference>
<accession>A0A5C6U7S4</accession>
<name>A0A5C6U7S4_9SPHN</name>
<proteinExistence type="predicted"/>
<dbReference type="InterPro" id="IPR026634">
    <property type="entry name" value="TPST-like"/>
</dbReference>
<dbReference type="SMART" id="SM00028">
    <property type="entry name" value="TPR"/>
    <property type="match status" value="4"/>
</dbReference>
<dbReference type="AlphaFoldDB" id="A0A5C6U7S4"/>
<evidence type="ECO:0000256" key="2">
    <source>
        <dbReference type="PROSITE-ProRule" id="PRU00339"/>
    </source>
</evidence>
<dbReference type="EMBL" id="VOPY01000002">
    <property type="protein sequence ID" value="TXC69047.1"/>
    <property type="molecule type" value="Genomic_DNA"/>
</dbReference>
<dbReference type="InterPro" id="IPR011990">
    <property type="entry name" value="TPR-like_helical_dom_sf"/>
</dbReference>
<dbReference type="RefSeq" id="WP_147123001.1">
    <property type="nucleotide sequence ID" value="NZ_VOPY01000002.1"/>
</dbReference>
<dbReference type="Pfam" id="PF13469">
    <property type="entry name" value="Sulfotransfer_3"/>
    <property type="match status" value="1"/>
</dbReference>
<dbReference type="OrthoDB" id="9800698at2"/>
<evidence type="ECO:0000313" key="3">
    <source>
        <dbReference type="EMBL" id="TXC69047.1"/>
    </source>
</evidence>
<feature type="repeat" description="TPR" evidence="2">
    <location>
        <begin position="142"/>
        <end position="175"/>
    </location>
</feature>
<dbReference type="Gene3D" id="3.40.50.300">
    <property type="entry name" value="P-loop containing nucleotide triphosphate hydrolases"/>
    <property type="match status" value="1"/>
</dbReference>
<feature type="repeat" description="TPR" evidence="2">
    <location>
        <begin position="40"/>
        <end position="73"/>
    </location>
</feature>
<dbReference type="Pfam" id="PF14559">
    <property type="entry name" value="TPR_19"/>
    <property type="match status" value="1"/>
</dbReference>
<dbReference type="InterPro" id="IPR019734">
    <property type="entry name" value="TPR_rpt"/>
</dbReference>
<evidence type="ECO:0000256" key="1">
    <source>
        <dbReference type="ARBA" id="ARBA00022679"/>
    </source>
</evidence>